<dbReference type="GO" id="GO:0008083">
    <property type="term" value="F:growth factor activity"/>
    <property type="evidence" value="ECO:0007669"/>
    <property type="project" value="InterPro"/>
</dbReference>
<dbReference type="EMBL" id="FJ907745">
    <property type="protein sequence ID" value="ACR08140.1"/>
    <property type="molecule type" value="Genomic_DNA"/>
</dbReference>
<dbReference type="EMBL" id="FJ907744">
    <property type="protein sequence ID" value="ACR08139.1"/>
    <property type="molecule type" value="Genomic_DNA"/>
</dbReference>
<sequence>MSSSLPTLLALLVLLAGPGAVPTLCLQLSVPLMESIRIVNDIQGEVSCVKMNVTDIFADNKTNNKTELLCKASTIVWESQHCHKNLQGLFLNMRQLLNASSTSLKAPCPTAAGNTTSMEKFLADLRTFFHQLAKNK</sequence>
<dbReference type="GO" id="GO:0042113">
    <property type="term" value="P:B cell activation"/>
    <property type="evidence" value="ECO:0007669"/>
    <property type="project" value="UniProtKB-KW"/>
</dbReference>
<evidence type="ECO:0000256" key="2">
    <source>
        <dbReference type="ARBA" id="ARBA00022936"/>
    </source>
</evidence>
<dbReference type="SMR" id="C4PAA4"/>
<proteinExistence type="predicted"/>
<evidence type="ECO:0000256" key="3">
    <source>
        <dbReference type="ARBA" id="ARBA00030247"/>
    </source>
</evidence>
<evidence type="ECO:0000313" key="6">
    <source>
        <dbReference type="EMBL" id="ACR08138.1"/>
    </source>
</evidence>
<reference evidence="6" key="1">
    <citation type="journal article" date="2010" name="J. Immunol.">
        <title>The differential evolutionary dynamics of avian cytokine and TLR gene classes.</title>
        <authorList>
            <person name="Downing T."/>
            <person name="Lloyd A.T."/>
            <person name="O'Farrelly C."/>
            <person name="Bradley D.G."/>
        </authorList>
    </citation>
    <scope>NUCLEOTIDE SEQUENCE</scope>
</reference>
<dbReference type="PANTHER" id="PTHR47401">
    <property type="entry name" value="INTERLEUKIN-4"/>
    <property type="match status" value="1"/>
</dbReference>
<dbReference type="InterPro" id="IPR002354">
    <property type="entry name" value="IL-4"/>
</dbReference>
<evidence type="ECO:0000256" key="5">
    <source>
        <dbReference type="SAM" id="SignalP"/>
    </source>
</evidence>
<dbReference type="SUPFAM" id="SSF47266">
    <property type="entry name" value="4-helical cytokines"/>
    <property type="match status" value="1"/>
</dbReference>
<dbReference type="AlphaFoldDB" id="C4PAA4"/>
<protein>
    <recommendedName>
        <fullName evidence="1">Interleukin-4</fullName>
    </recommendedName>
    <alternativeName>
        <fullName evidence="4">B-cell stimulatory factor 1</fullName>
    </alternativeName>
    <alternativeName>
        <fullName evidence="3">Lymphocyte stimulatory factor 1</fullName>
    </alternativeName>
</protein>
<evidence type="ECO:0000256" key="1">
    <source>
        <dbReference type="ARBA" id="ARBA00019467"/>
    </source>
</evidence>
<feature type="chain" id="PRO_5007647648" description="Interleukin-4" evidence="5">
    <location>
        <begin position="21"/>
        <end position="136"/>
    </location>
</feature>
<gene>
    <name evidence="6" type="primary">IL4</name>
</gene>
<dbReference type="SMART" id="SM00190">
    <property type="entry name" value="IL4_13"/>
    <property type="match status" value="1"/>
</dbReference>
<dbReference type="InterPro" id="IPR009079">
    <property type="entry name" value="4_helix_cytokine-like_core"/>
</dbReference>
<dbReference type="GO" id="GO:0006955">
    <property type="term" value="P:immune response"/>
    <property type="evidence" value="ECO:0007669"/>
    <property type="project" value="InterPro"/>
</dbReference>
<dbReference type="EMBL" id="FJ907746">
    <property type="protein sequence ID" value="ACR08141.1"/>
    <property type="molecule type" value="Genomic_DNA"/>
</dbReference>
<evidence type="ECO:0000256" key="4">
    <source>
        <dbReference type="ARBA" id="ARBA00031287"/>
    </source>
</evidence>
<dbReference type="GO" id="GO:0005576">
    <property type="term" value="C:extracellular region"/>
    <property type="evidence" value="ECO:0007669"/>
    <property type="project" value="InterPro"/>
</dbReference>
<keyword evidence="5" id="KW-0732">Signal</keyword>
<accession>C4PAA4</accession>
<dbReference type="EMBL" id="FJ907743">
    <property type="protein sequence ID" value="ACR08138.1"/>
    <property type="molecule type" value="Genomic_DNA"/>
</dbReference>
<dbReference type="PANTHER" id="PTHR47401:SF1">
    <property type="entry name" value="INTERLEUKIN-4"/>
    <property type="match status" value="1"/>
</dbReference>
<dbReference type="InterPro" id="IPR001325">
    <property type="entry name" value="IL-4/IL-13"/>
</dbReference>
<feature type="signal peptide" evidence="5">
    <location>
        <begin position="1"/>
        <end position="20"/>
    </location>
</feature>
<dbReference type="GO" id="GO:0005136">
    <property type="term" value="F:interleukin-4 receptor binding"/>
    <property type="evidence" value="ECO:0007669"/>
    <property type="project" value="InterPro"/>
</dbReference>
<name>C4PAA4_GALLA</name>
<dbReference type="Gene3D" id="1.20.1250.10">
    <property type="match status" value="1"/>
</dbReference>
<keyword evidence="2" id="KW-0075">B-cell activation</keyword>
<organism evidence="6">
    <name type="scientific">Gallus lafayettii</name>
    <name type="common">Sri Lanka junglefowl</name>
    <dbReference type="NCBI Taxonomy" id="9032"/>
    <lineage>
        <taxon>Eukaryota</taxon>
        <taxon>Metazoa</taxon>
        <taxon>Chordata</taxon>
        <taxon>Craniata</taxon>
        <taxon>Vertebrata</taxon>
        <taxon>Euteleostomi</taxon>
        <taxon>Archelosauria</taxon>
        <taxon>Archosauria</taxon>
        <taxon>Dinosauria</taxon>
        <taxon>Saurischia</taxon>
        <taxon>Theropoda</taxon>
        <taxon>Coelurosauria</taxon>
        <taxon>Aves</taxon>
        <taxon>Neognathae</taxon>
        <taxon>Galloanserae</taxon>
        <taxon>Galliformes</taxon>
        <taxon>Phasianidae</taxon>
        <taxon>Phasianinae</taxon>
        <taxon>Gallus</taxon>
    </lineage>
</organism>
<dbReference type="Pfam" id="PF00727">
    <property type="entry name" value="IL4"/>
    <property type="match status" value="1"/>
</dbReference>